<accession>A0ABW3LYC2</accession>
<dbReference type="RefSeq" id="WP_162377040.1">
    <property type="nucleotide sequence ID" value="NZ_JBHTKN010000008.1"/>
</dbReference>
<name>A0ABW3LYC2_9GAMM</name>
<comment type="caution">
    <text evidence="1">The sequence shown here is derived from an EMBL/GenBank/DDBJ whole genome shotgun (WGS) entry which is preliminary data.</text>
</comment>
<evidence type="ECO:0000313" key="1">
    <source>
        <dbReference type="EMBL" id="MFD1043238.1"/>
    </source>
</evidence>
<evidence type="ECO:0000313" key="2">
    <source>
        <dbReference type="Proteomes" id="UP001597033"/>
    </source>
</evidence>
<keyword evidence="2" id="KW-1185">Reference proteome</keyword>
<dbReference type="Proteomes" id="UP001597033">
    <property type="component" value="Unassembled WGS sequence"/>
</dbReference>
<organism evidence="1 2">
    <name type="scientific">Pseudoxanthomonas kaohsiungensis</name>
    <dbReference type="NCBI Taxonomy" id="283923"/>
    <lineage>
        <taxon>Bacteria</taxon>
        <taxon>Pseudomonadati</taxon>
        <taxon>Pseudomonadota</taxon>
        <taxon>Gammaproteobacteria</taxon>
        <taxon>Lysobacterales</taxon>
        <taxon>Lysobacteraceae</taxon>
        <taxon>Pseudoxanthomonas</taxon>
    </lineage>
</organism>
<gene>
    <name evidence="1" type="ORF">ACFQ2N_12865</name>
</gene>
<dbReference type="EMBL" id="JBHTKN010000008">
    <property type="protein sequence ID" value="MFD1043238.1"/>
    <property type="molecule type" value="Genomic_DNA"/>
</dbReference>
<proteinExistence type="predicted"/>
<sequence length="52" mass="5841">MTKVIERRGSTVTTTLCGRNRTISDGMNITDNADKVTCKLCLQKIPQKRENT</sequence>
<protein>
    <submittedName>
        <fullName evidence="1">Uncharacterized protein</fullName>
    </submittedName>
</protein>
<reference evidence="2" key="1">
    <citation type="journal article" date="2019" name="Int. J. Syst. Evol. Microbiol.">
        <title>The Global Catalogue of Microorganisms (GCM) 10K type strain sequencing project: providing services to taxonomists for standard genome sequencing and annotation.</title>
        <authorList>
            <consortium name="The Broad Institute Genomics Platform"/>
            <consortium name="The Broad Institute Genome Sequencing Center for Infectious Disease"/>
            <person name="Wu L."/>
            <person name="Ma J."/>
        </authorList>
    </citation>
    <scope>NUCLEOTIDE SEQUENCE [LARGE SCALE GENOMIC DNA]</scope>
    <source>
        <strain evidence="2">CCUG 55854</strain>
    </source>
</reference>